<reference evidence="3" key="1">
    <citation type="journal article" date="2011" name="Nat. Biotechnol.">
        <title>The genomic sequence of the Chinese hamster ovary (CHO)-K1 cell line.</title>
        <authorList>
            <person name="Xu X."/>
            <person name="Nagarajan H."/>
            <person name="Lewis N.E."/>
            <person name="Pan S."/>
            <person name="Cai Z."/>
            <person name="Liu X."/>
            <person name="Chen W."/>
            <person name="Xie M."/>
            <person name="Wang W."/>
            <person name="Hammond S."/>
            <person name="Andersen M.R."/>
            <person name="Neff N."/>
            <person name="Passarelli B."/>
            <person name="Koh W."/>
            <person name="Fan H.C."/>
            <person name="Wang J."/>
            <person name="Gui Y."/>
            <person name="Lee K.H."/>
            <person name="Betenbaugh M.J."/>
            <person name="Quake S.R."/>
            <person name="Famili I."/>
            <person name="Palsson B.O."/>
            <person name="Wang J."/>
        </authorList>
    </citation>
    <scope>NUCLEOTIDE SEQUENCE [LARGE SCALE GENOMIC DNA]</scope>
    <source>
        <strain evidence="3">CHO K1 cell line</strain>
    </source>
</reference>
<protein>
    <submittedName>
        <fullName evidence="2">Uncharacterized protein</fullName>
    </submittedName>
</protein>
<gene>
    <name evidence="2" type="ORF">I79_012000</name>
</gene>
<evidence type="ECO:0000313" key="3">
    <source>
        <dbReference type="Proteomes" id="UP000001075"/>
    </source>
</evidence>
<dbReference type="EMBL" id="JH000519">
    <property type="protein sequence ID" value="EGW05884.1"/>
    <property type="molecule type" value="Genomic_DNA"/>
</dbReference>
<feature type="region of interest" description="Disordered" evidence="1">
    <location>
        <begin position="1"/>
        <end position="30"/>
    </location>
</feature>
<organism evidence="2 3">
    <name type="scientific">Cricetulus griseus</name>
    <name type="common">Chinese hamster</name>
    <name type="synonym">Cricetulus barabensis griseus</name>
    <dbReference type="NCBI Taxonomy" id="10029"/>
    <lineage>
        <taxon>Eukaryota</taxon>
        <taxon>Metazoa</taxon>
        <taxon>Chordata</taxon>
        <taxon>Craniata</taxon>
        <taxon>Vertebrata</taxon>
        <taxon>Euteleostomi</taxon>
        <taxon>Mammalia</taxon>
        <taxon>Eutheria</taxon>
        <taxon>Euarchontoglires</taxon>
        <taxon>Glires</taxon>
        <taxon>Rodentia</taxon>
        <taxon>Myomorpha</taxon>
        <taxon>Muroidea</taxon>
        <taxon>Cricetidae</taxon>
        <taxon>Cricetinae</taxon>
        <taxon>Cricetulus</taxon>
    </lineage>
</organism>
<dbReference type="InParanoid" id="G3HMN1"/>
<sequence length="64" mass="7419">MFVPIQIKSDSEARRESAHSHSRKKSLISQAAGKDSYNIHWYAGWLYTGNCPFLFFWKGRRAGE</sequence>
<evidence type="ECO:0000256" key="1">
    <source>
        <dbReference type="SAM" id="MobiDB-lite"/>
    </source>
</evidence>
<accession>G3HMN1</accession>
<proteinExistence type="predicted"/>
<dbReference type="AlphaFoldDB" id="G3HMN1"/>
<evidence type="ECO:0000313" key="2">
    <source>
        <dbReference type="EMBL" id="EGW05884.1"/>
    </source>
</evidence>
<dbReference type="Proteomes" id="UP000001075">
    <property type="component" value="Unassembled WGS sequence"/>
</dbReference>
<name>G3HMN1_CRIGR</name>
<feature type="compositionally biased region" description="Basic and acidic residues" evidence="1">
    <location>
        <begin position="9"/>
        <end position="19"/>
    </location>
</feature>